<accession>G9E665</accession>
<evidence type="ECO:0000313" key="3">
    <source>
        <dbReference type="Proteomes" id="UP000232710"/>
    </source>
</evidence>
<organismHost>
    <name type="scientific">Micromonas pusilla</name>
    <name type="common">Picoplanktonic green alga</name>
    <name type="synonym">Chromulina pusilla</name>
    <dbReference type="NCBI Taxonomy" id="38833"/>
</organismHost>
<keyword evidence="1" id="KW-1133">Transmembrane helix</keyword>
<evidence type="ECO:0000256" key="1">
    <source>
        <dbReference type="SAM" id="Phobius"/>
    </source>
</evidence>
<protein>
    <recommendedName>
        <fullName evidence="4">SMODS and SLOG-associating 2TM effector domain-containing protein</fullName>
    </recommendedName>
</protein>
<dbReference type="NCBIfam" id="NF033632">
    <property type="entry name" value="SLATT_4"/>
    <property type="match status" value="1"/>
</dbReference>
<sequence length="230" mass="26054">MGEEDVPHCWCDKQEQLLVKWAEKAAGYRWLHNHARLYYKKQNDRLSYPSIIIASLTGVGGFAVLSPTSGGSDMSSGARMNVTIIQYVFAFLNVVGGILTSISKFSQCQSLSESHSLMCIQYSKFYRNIDMELSLETQYRVDVVDFVSKAREEFDRLLDDAPDIPAISIHAFNDEFPNKDHKPDVCNGLSIITACETPKKNKNKLISRWFAGQNRKSVDISKEMTEINIQ</sequence>
<gene>
    <name evidence="2" type="ORF">MPXG_00094</name>
</gene>
<feature type="transmembrane region" description="Helical" evidence="1">
    <location>
        <begin position="84"/>
        <end position="102"/>
    </location>
</feature>
<reference evidence="2 3" key="1">
    <citation type="submission" date="2010-12" db="EMBL/GenBank/DDBJ databases">
        <title>The Genome Sequence of Micromonas pusilla virus SP1.</title>
        <authorList>
            <consortium name="The Broad Institute Genome Sequencing Platform"/>
            <person name="Henn M.R."/>
            <person name="Suttle C."/>
            <person name="Winget D."/>
            <person name="Chan A."/>
            <person name="Levin J."/>
            <person name="Malboeuf C."/>
            <person name="Casali M."/>
            <person name="Russ C."/>
            <person name="Lennon N."/>
            <person name="Chapman S.B."/>
            <person name="Erlich R."/>
            <person name="Young S.K."/>
            <person name="Yandava C."/>
            <person name="Zeng Q."/>
            <person name="Alvarado L."/>
            <person name="Anderson S."/>
            <person name="Berlin A."/>
            <person name="Chen Z."/>
            <person name="Freedman E."/>
            <person name="Gellesch M."/>
            <person name="Goldberg J."/>
            <person name="Green L."/>
            <person name="Griggs A."/>
            <person name="Gujja S."/>
            <person name="Heilman E.R."/>
            <person name="Heiman D."/>
            <person name="Hollinger A."/>
            <person name="Howarth C."/>
            <person name="Larson L."/>
            <person name="Mehta T."/>
            <person name="Pearson M."/>
            <person name="Roberts A."/>
            <person name="Ryan E."/>
            <person name="Saif S."/>
            <person name="Shea T."/>
            <person name="Shenoy N."/>
            <person name="Sisk P."/>
            <person name="Stolte C."/>
            <person name="Sykes S."/>
            <person name="White J."/>
            <person name="Haas B."/>
            <person name="Nusbaum C."/>
            <person name="Birren B."/>
        </authorList>
    </citation>
    <scope>NUCLEOTIDE SEQUENCE [LARGE SCALE GENOMIC DNA]</scope>
    <source>
        <strain evidence="2 3">SP1</strain>
    </source>
</reference>
<organism evidence="2 3">
    <name type="scientific">Micromonas pusilla virus SP1</name>
    <name type="common">MpV-SP1</name>
    <dbReference type="NCBI Taxonomy" id="373996"/>
    <lineage>
        <taxon>Viruses</taxon>
        <taxon>Varidnaviria</taxon>
        <taxon>Bamfordvirae</taxon>
        <taxon>Nucleocytoviricota</taxon>
        <taxon>Megaviricetes</taxon>
        <taxon>Algavirales</taxon>
        <taxon>Phycodnaviridae</taxon>
        <taxon>Prasinovirus</taxon>
        <taxon>Prasinovirus micromonas</taxon>
    </lineage>
</organism>
<dbReference type="Proteomes" id="UP000232710">
    <property type="component" value="Segment"/>
</dbReference>
<keyword evidence="1" id="KW-0812">Transmembrane</keyword>
<name>G9E665_MPSP1</name>
<keyword evidence="1" id="KW-0472">Membrane</keyword>
<proteinExistence type="predicted"/>
<evidence type="ECO:0008006" key="4">
    <source>
        <dbReference type="Google" id="ProtNLM"/>
    </source>
</evidence>
<keyword evidence="3" id="KW-1185">Reference proteome</keyword>
<evidence type="ECO:0000313" key="2">
    <source>
        <dbReference type="EMBL" id="AET84892.1"/>
    </source>
</evidence>
<feature type="transmembrane region" description="Helical" evidence="1">
    <location>
        <begin position="46"/>
        <end position="64"/>
    </location>
</feature>
<dbReference type="EMBL" id="JF974320">
    <property type="protein sequence ID" value="AET84892.1"/>
    <property type="molecule type" value="Genomic_DNA"/>
</dbReference>